<dbReference type="CTD" id="9894"/>
<dbReference type="Gene3D" id="1.25.40.720">
    <property type="entry name" value="Telomere length regulation protein 2, C-terminal domain"/>
    <property type="match status" value="2"/>
</dbReference>
<dbReference type="FunFam" id="1.25.40.720:FF:000001">
    <property type="entry name" value="Telomere length regulation protein TEL2"/>
    <property type="match status" value="1"/>
</dbReference>
<dbReference type="GO" id="GO:0042162">
    <property type="term" value="F:telomeric DNA binding"/>
    <property type="evidence" value="ECO:0007669"/>
    <property type="project" value="TreeGrafter"/>
</dbReference>
<dbReference type="Proteomes" id="UP000887568">
    <property type="component" value="Unplaced"/>
</dbReference>
<dbReference type="PANTHER" id="PTHR15830">
    <property type="entry name" value="TELOMERE LENGTH REGULATION PROTEIN TEL2 FAMILY MEMBER"/>
    <property type="match status" value="1"/>
</dbReference>
<dbReference type="RefSeq" id="XP_038064411.1">
    <property type="nucleotide sequence ID" value="XM_038208483.1"/>
</dbReference>
<dbReference type="OMA" id="FYPQNYF"/>
<organism evidence="7 8">
    <name type="scientific">Patiria miniata</name>
    <name type="common">Bat star</name>
    <name type="synonym">Asterina miniata</name>
    <dbReference type="NCBI Taxonomy" id="46514"/>
    <lineage>
        <taxon>Eukaryota</taxon>
        <taxon>Metazoa</taxon>
        <taxon>Echinodermata</taxon>
        <taxon>Eleutherozoa</taxon>
        <taxon>Asterozoa</taxon>
        <taxon>Asteroidea</taxon>
        <taxon>Valvatacea</taxon>
        <taxon>Valvatida</taxon>
        <taxon>Asterinidae</taxon>
        <taxon>Patiria</taxon>
    </lineage>
</organism>
<feature type="compositionally biased region" description="Acidic residues" evidence="4">
    <location>
        <begin position="509"/>
        <end position="525"/>
    </location>
</feature>
<feature type="domain" description="TELO2 ARM repeat" evidence="6">
    <location>
        <begin position="350"/>
        <end position="444"/>
    </location>
</feature>
<proteinExistence type="inferred from homology"/>
<comment type="similarity">
    <text evidence="2">Belongs to the TEL2 family.</text>
</comment>
<evidence type="ECO:0000256" key="3">
    <source>
        <dbReference type="ARBA" id="ARBA00022490"/>
    </source>
</evidence>
<keyword evidence="3" id="KW-0963">Cytoplasm</keyword>
<evidence type="ECO:0000256" key="2">
    <source>
        <dbReference type="ARBA" id="ARBA00006133"/>
    </source>
</evidence>
<feature type="compositionally biased region" description="Polar residues" evidence="4">
    <location>
        <begin position="493"/>
        <end position="508"/>
    </location>
</feature>
<feature type="compositionally biased region" description="Polar residues" evidence="4">
    <location>
        <begin position="650"/>
        <end position="660"/>
    </location>
</feature>
<dbReference type="GO" id="GO:0051879">
    <property type="term" value="F:Hsp90 protein binding"/>
    <property type="evidence" value="ECO:0007669"/>
    <property type="project" value="TreeGrafter"/>
</dbReference>
<dbReference type="InterPro" id="IPR016024">
    <property type="entry name" value="ARM-type_fold"/>
</dbReference>
<dbReference type="OrthoDB" id="10258062at2759"/>
<evidence type="ECO:0000313" key="7">
    <source>
        <dbReference type="EnsemblMetazoa" id="XP_038064411.1"/>
    </source>
</evidence>
<sequence>MWNCTGIGMADIKLSVRQLVRESQNVLASSRDSSELCRALEDILPLLPGKKASVKDAPDMPQGEAVEEFGACHYVRFLEFLVGQFSLDWCGRFAADERQRLLDVFFLDGIHHHAFLVLCSTVKHSSPSFKQNKCLSLLEDFLLRGRMSDLIWAQCCVLSDLTDSGSQSTKHRILWEQLLTAIVTLPDRIANKVQGKCSACFFPKQYFTSLAKDLLVVLHKVHNQLKASKDCSLLFVSQLMGRICLNGHADTTFTFLLPHFVKLTAVDFLWSRVCSRVIVGTPERCLESVLDCLLKKIPWYGIMSRLLGDALLSNKKLLFLLTNKFLLLRCYNQELVPQNIIGYLADSPNRRHLVVKSLKTLLDVWGDSSAVKHTSYDQHAYLTKTILICLGHLNQQEKTQHKSVLMQKLLSGMHCHLNSPLVKVRRLGMITAEALTKTLETEGPKLSFEYVKDEESRLLLLLLVPPDDPGMDQITKDVVEMSLGEEETREEATSNQTEQEDATGQQSTPDDDLDSDDDLEPFDMSEDVKTSQVKTPVYIRDCIEGLHAKENRELTETSLKVAEKLVRSKPDYLQEVCVELMQVLLHLEDVFEIDDFTVLRHSAMVAATVQCPIQASQYWTAEFYDRNYNIRQRLDMLQVLAAAAQELSQPLEETTPSSGLQKPCRPLTRASPNPSEEAEHWRDIVQKRIKSKTRRFAKGRSTPAPTPVANRFAPVAGRFFFPLLKSFDSKMNTMDMIGDDFLLLGRMLFTLGIVVHAAQHAPICRQMAVSLLELVWVLRYHTEVFVRQALMFAVSMVILSVPSHLLVSDLQDEMLECKLWLEDIVGKDPNVECRGLAAQTLMVLGSVVQKELSAESR</sequence>
<dbReference type="Pfam" id="PF25320">
    <property type="entry name" value="TELO2_ARM"/>
    <property type="match status" value="1"/>
</dbReference>
<name>A0A914ALI1_PATMI</name>
<feature type="region of interest" description="Disordered" evidence="4">
    <location>
        <begin position="484"/>
        <end position="530"/>
    </location>
</feature>
<feature type="domain" description="Telomere length regulation protein conserved" evidence="5">
    <location>
        <begin position="536"/>
        <end position="644"/>
    </location>
</feature>
<dbReference type="AlphaFoldDB" id="A0A914ALI1"/>
<dbReference type="GO" id="GO:0051083">
    <property type="term" value="P:'de novo' cotranslational protein folding"/>
    <property type="evidence" value="ECO:0007669"/>
    <property type="project" value="TreeGrafter"/>
</dbReference>
<evidence type="ECO:0000259" key="5">
    <source>
        <dbReference type="Pfam" id="PF10193"/>
    </source>
</evidence>
<comment type="subcellular location">
    <subcellularLocation>
        <location evidence="1">Cytoplasm</location>
    </subcellularLocation>
</comment>
<keyword evidence="8" id="KW-1185">Reference proteome</keyword>
<dbReference type="GO" id="GO:0005829">
    <property type="term" value="C:cytosol"/>
    <property type="evidence" value="ECO:0007669"/>
    <property type="project" value="TreeGrafter"/>
</dbReference>
<evidence type="ECO:0000313" key="8">
    <source>
        <dbReference type="Proteomes" id="UP000887568"/>
    </source>
</evidence>
<dbReference type="Pfam" id="PF10193">
    <property type="entry name" value="Telomere_reg-2"/>
    <property type="match status" value="1"/>
</dbReference>
<evidence type="ECO:0008006" key="9">
    <source>
        <dbReference type="Google" id="ProtNLM"/>
    </source>
</evidence>
<dbReference type="InterPro" id="IPR019337">
    <property type="entry name" value="Telomere_length_regulation_dom"/>
</dbReference>
<evidence type="ECO:0000256" key="4">
    <source>
        <dbReference type="SAM" id="MobiDB-lite"/>
    </source>
</evidence>
<dbReference type="InterPro" id="IPR057348">
    <property type="entry name" value="TELO2_ARM"/>
</dbReference>
<evidence type="ECO:0000256" key="1">
    <source>
        <dbReference type="ARBA" id="ARBA00004496"/>
    </source>
</evidence>
<dbReference type="InterPro" id="IPR038528">
    <property type="entry name" value="TEL2_C_sf"/>
</dbReference>
<protein>
    <recommendedName>
        <fullName evidence="9">Telomere length regulation protein TEL2 homolog</fullName>
    </recommendedName>
</protein>
<feature type="region of interest" description="Disordered" evidence="4">
    <location>
        <begin position="650"/>
        <end position="678"/>
    </location>
</feature>
<reference evidence="7" key="1">
    <citation type="submission" date="2022-11" db="UniProtKB">
        <authorList>
            <consortium name="EnsemblMetazoa"/>
        </authorList>
    </citation>
    <scope>IDENTIFICATION</scope>
</reference>
<dbReference type="InterPro" id="IPR051970">
    <property type="entry name" value="TEL2_Regulation"/>
</dbReference>
<evidence type="ECO:0000259" key="6">
    <source>
        <dbReference type="Pfam" id="PF25320"/>
    </source>
</evidence>
<dbReference type="GeneID" id="119734875"/>
<accession>A0A914ALI1</accession>
<dbReference type="SUPFAM" id="SSF48371">
    <property type="entry name" value="ARM repeat"/>
    <property type="match status" value="1"/>
</dbReference>
<dbReference type="PANTHER" id="PTHR15830:SF10">
    <property type="entry name" value="TELOMERE LENGTH REGULATION PROTEIN TEL2 HOMOLOG"/>
    <property type="match status" value="1"/>
</dbReference>
<dbReference type="EnsemblMetazoa" id="XM_038208483.1">
    <property type="protein sequence ID" value="XP_038064411.1"/>
    <property type="gene ID" value="LOC119734875"/>
</dbReference>